<dbReference type="EMBL" id="FTPS01000002">
    <property type="protein sequence ID" value="SIT86555.1"/>
    <property type="molecule type" value="Genomic_DNA"/>
</dbReference>
<feature type="compositionally biased region" description="Basic and acidic residues" evidence="1">
    <location>
        <begin position="239"/>
        <end position="262"/>
    </location>
</feature>
<dbReference type="Gene3D" id="1.10.10.10">
    <property type="entry name" value="Winged helix-like DNA-binding domain superfamily/Winged helix DNA-binding domain"/>
    <property type="match status" value="1"/>
</dbReference>
<keyword evidence="5" id="KW-1185">Reference proteome</keyword>
<feature type="region of interest" description="Disordered" evidence="1">
    <location>
        <begin position="1"/>
        <end position="27"/>
    </location>
</feature>
<dbReference type="InterPro" id="IPR047611">
    <property type="entry name" value="RepABC_RepC"/>
</dbReference>
<dbReference type="InterPro" id="IPR005090">
    <property type="entry name" value="RepC_N"/>
</dbReference>
<evidence type="ECO:0000313" key="5">
    <source>
        <dbReference type="Proteomes" id="UP000192455"/>
    </source>
</evidence>
<dbReference type="InterPro" id="IPR021760">
    <property type="entry name" value="RepC_C"/>
</dbReference>
<organism evidence="4 5">
    <name type="scientific">Pontibaca methylaminivorans</name>
    <dbReference type="NCBI Taxonomy" id="515897"/>
    <lineage>
        <taxon>Bacteria</taxon>
        <taxon>Pseudomonadati</taxon>
        <taxon>Pseudomonadota</taxon>
        <taxon>Alphaproteobacteria</taxon>
        <taxon>Rhodobacterales</taxon>
        <taxon>Roseobacteraceae</taxon>
        <taxon>Pontibaca</taxon>
    </lineage>
</organism>
<dbReference type="Pfam" id="PF11800">
    <property type="entry name" value="RP-C_C"/>
    <property type="match status" value="1"/>
</dbReference>
<protein>
    <submittedName>
        <fullName evidence="4">Replication initiation protein RepC</fullName>
    </submittedName>
</protein>
<accession>A0A1R3X6K9</accession>
<feature type="domain" description="Plasmid replication protein C N-terminal" evidence="2">
    <location>
        <begin position="22"/>
        <end position="177"/>
    </location>
</feature>
<gene>
    <name evidence="4" type="ORF">SAMN05421849_2321</name>
</gene>
<dbReference type="CDD" id="cd00090">
    <property type="entry name" value="HTH_ARSR"/>
    <property type="match status" value="1"/>
</dbReference>
<dbReference type="GO" id="GO:0006355">
    <property type="term" value="P:regulation of DNA-templated transcription"/>
    <property type="evidence" value="ECO:0007669"/>
    <property type="project" value="UniProtKB-ARBA"/>
</dbReference>
<dbReference type="InterPro" id="IPR036388">
    <property type="entry name" value="WH-like_DNA-bd_sf"/>
</dbReference>
<dbReference type="InterPro" id="IPR011991">
    <property type="entry name" value="ArsR-like_HTH"/>
</dbReference>
<evidence type="ECO:0000259" key="2">
    <source>
        <dbReference type="Pfam" id="PF03428"/>
    </source>
</evidence>
<evidence type="ECO:0000259" key="3">
    <source>
        <dbReference type="Pfam" id="PF11800"/>
    </source>
</evidence>
<evidence type="ECO:0000313" key="4">
    <source>
        <dbReference type="EMBL" id="SIT86555.1"/>
    </source>
</evidence>
<reference evidence="4 5" key="1">
    <citation type="submission" date="2017-01" db="EMBL/GenBank/DDBJ databases">
        <authorList>
            <person name="Mah S.A."/>
            <person name="Swanson W.J."/>
            <person name="Moy G.W."/>
            <person name="Vacquier V.D."/>
        </authorList>
    </citation>
    <scope>NUCLEOTIDE SEQUENCE [LARGE SCALE GENOMIC DNA]</scope>
    <source>
        <strain evidence="4 5">DSM 21219</strain>
    </source>
</reference>
<feature type="domain" description="Plasmid replication protein C C-terminal" evidence="3">
    <location>
        <begin position="292"/>
        <end position="388"/>
    </location>
</feature>
<dbReference type="InterPro" id="IPR036390">
    <property type="entry name" value="WH_DNA-bd_sf"/>
</dbReference>
<dbReference type="NCBIfam" id="NF040974">
    <property type="entry name" value="RepABC_RepC"/>
    <property type="match status" value="1"/>
</dbReference>
<sequence>MQHASRDQFGRPMAAVQPNGAPPEPRPAKWDLLDALTVAAADLGLNHRTLNVLRALLSFLPGPEIPADRAEAIVFPANRTLSARLNGMPESTLRRHLARLVELGLVSRHDSPNRKRYARRGGPGQGGDARVALVFGFDLTPLRQHGERIRAAARAARAREARLAILRDEVAVLRQQLIERAGEGAPPALMEEARLALRRKPDEAALTRLRGALDAELEQRAPADNPSADGLFSAIISANDDRNGRHIQDSDKPVSDSERPEKISGGQQMEGPEKPPAGHCHERHERAGEPNLPDVLDSCSELRALFPQPVRDWATLFEIVSRLAPMLGIDQPVLLQANRTMGTRQAALALVYILERHQHIRSPGAYLRSLIHKAEAGRFAILPLLNALGRGKTMEIVS</sequence>
<feature type="region of interest" description="Disordered" evidence="1">
    <location>
        <begin position="239"/>
        <end position="291"/>
    </location>
</feature>
<dbReference type="STRING" id="515897.SAMN05421849_2321"/>
<dbReference type="Pfam" id="PF03428">
    <property type="entry name" value="RP-C"/>
    <property type="match status" value="1"/>
</dbReference>
<dbReference type="OrthoDB" id="7488837at2"/>
<dbReference type="SUPFAM" id="SSF46785">
    <property type="entry name" value="Winged helix' DNA-binding domain"/>
    <property type="match status" value="1"/>
</dbReference>
<dbReference type="AlphaFoldDB" id="A0A1R3X6K9"/>
<proteinExistence type="predicted"/>
<name>A0A1R3X6K9_9RHOB</name>
<evidence type="ECO:0000256" key="1">
    <source>
        <dbReference type="SAM" id="MobiDB-lite"/>
    </source>
</evidence>
<dbReference type="Proteomes" id="UP000192455">
    <property type="component" value="Unassembled WGS sequence"/>
</dbReference>
<dbReference type="RefSeq" id="WP_076650210.1">
    <property type="nucleotide sequence ID" value="NZ_FTPS01000002.1"/>
</dbReference>
<feature type="compositionally biased region" description="Basic and acidic residues" evidence="1">
    <location>
        <begin position="279"/>
        <end position="288"/>
    </location>
</feature>